<dbReference type="HOGENOM" id="CLU_3028929_0_0_6"/>
<dbReference type="Proteomes" id="UP000006692">
    <property type="component" value="Chromosome"/>
</dbReference>
<dbReference type="STRING" id="994484.PSEBR_m1648"/>
<dbReference type="KEGG" id="pba:PSEBR_m1648"/>
<dbReference type="AlphaFoldDB" id="F2K602"/>
<evidence type="ECO:0000313" key="3">
    <source>
        <dbReference type="Proteomes" id="UP000006692"/>
    </source>
</evidence>
<name>F2K602_PSEBN</name>
<feature type="compositionally biased region" description="Polar residues" evidence="1">
    <location>
        <begin position="19"/>
        <end position="34"/>
    </location>
</feature>
<accession>F2K602</accession>
<reference evidence="2 3" key="1">
    <citation type="journal article" date="2011" name="J. Bacteriol.">
        <title>Complete genome sequence of a beneficial plant root-associated bacterium, Pseudomonas brassicacearum.</title>
        <authorList>
            <person name="Ortet P."/>
            <person name="Barakat M."/>
            <person name="Lalaouna D."/>
            <person name="Fochesato S."/>
            <person name="Barbe V."/>
            <person name="Vacherie B."/>
            <person name="Santaella C."/>
            <person name="Heulin T."/>
            <person name="Achouak W."/>
        </authorList>
    </citation>
    <scope>NUCLEOTIDE SEQUENCE [LARGE SCALE GENOMIC DNA]</scope>
    <source>
        <strain evidence="2 3">NFM421</strain>
    </source>
</reference>
<proteinExistence type="predicted"/>
<dbReference type="EMBL" id="CP002585">
    <property type="protein sequence ID" value="AEA71729.1"/>
    <property type="molecule type" value="Genomic_DNA"/>
</dbReference>
<protein>
    <submittedName>
        <fullName evidence="2">Uncharacterized protein</fullName>
    </submittedName>
</protein>
<organism evidence="2 3">
    <name type="scientific">Pseudomonas brassicacearum (strain NFM421)</name>
    <dbReference type="NCBI Taxonomy" id="994484"/>
    <lineage>
        <taxon>Bacteria</taxon>
        <taxon>Pseudomonadati</taxon>
        <taxon>Pseudomonadota</taxon>
        <taxon>Gammaproteobacteria</taxon>
        <taxon>Pseudomonadales</taxon>
        <taxon>Pseudomonadaceae</taxon>
        <taxon>Pseudomonas</taxon>
    </lineage>
</organism>
<sequence length="55" mass="6245">MLPQMIPFIHKSENRSQNEHQSANAPPFSASQTDKPPVVEPATESRSTVRHPHLW</sequence>
<evidence type="ECO:0000313" key="2">
    <source>
        <dbReference type="EMBL" id="AEA71729.1"/>
    </source>
</evidence>
<feature type="region of interest" description="Disordered" evidence="1">
    <location>
        <begin position="1"/>
        <end position="55"/>
    </location>
</feature>
<evidence type="ECO:0000256" key="1">
    <source>
        <dbReference type="SAM" id="MobiDB-lite"/>
    </source>
</evidence>
<reference key="2">
    <citation type="submission" date="2011-03" db="EMBL/GenBank/DDBJ databases">
        <title>Complete Genome Sequence of a beneficial plant roots-associated bacterium Pseudomonas brassicacearum.</title>
        <authorList>
            <person name="Ortet P."/>
            <person name="Barakat M."/>
            <person name="Lalaouna D."/>
            <person name="Fochesato S."/>
            <person name="Barbe V."/>
            <person name="Santaella C."/>
            <person name="Heulin T."/>
            <person name="Achouak W."/>
        </authorList>
    </citation>
    <scope>NUCLEOTIDE SEQUENCE</scope>
    <source>
        <strain>NFM421</strain>
    </source>
</reference>
<gene>
    <name evidence="2" type="ORF">PSEBR_m1648</name>
</gene>